<sequence length="155" mass="16696">MKRLIFVSMAMLALSGCATMAKRPDPPKIVYETTPCFGTCPVYRLGVDGDGLAVFEGMQHTAMKGQRMFAVRPAEFAAFSAALAPYRPDGSVEYVGANCATLATDFPGVRIVWTDNGRTDTLVADFGCDTDANRAMYQAIADAVDVLPLKPYVGR</sequence>
<protein>
    <submittedName>
        <fullName evidence="3">DUF6438 domain-containing protein</fullName>
    </submittedName>
</protein>
<dbReference type="Proteomes" id="UP001155128">
    <property type="component" value="Unassembled WGS sequence"/>
</dbReference>
<reference evidence="3" key="1">
    <citation type="submission" date="2022-06" db="EMBL/GenBank/DDBJ databases">
        <title>Sphingomicrobium sedimins sp. nov., a marine bacterium isolated from tidal flat.</title>
        <authorList>
            <person name="Kim C.-H."/>
            <person name="Yoo Y."/>
            <person name="Kim J.-J."/>
        </authorList>
    </citation>
    <scope>NUCLEOTIDE SEQUENCE</scope>
    <source>
        <strain evidence="3">GRR-S6-50</strain>
    </source>
</reference>
<dbReference type="EMBL" id="JAMSHT010000001">
    <property type="protein sequence ID" value="MCM8557178.1"/>
    <property type="molecule type" value="Genomic_DNA"/>
</dbReference>
<feature type="signal peptide" evidence="1">
    <location>
        <begin position="1"/>
        <end position="21"/>
    </location>
</feature>
<evidence type="ECO:0000259" key="2">
    <source>
        <dbReference type="Pfam" id="PF20033"/>
    </source>
</evidence>
<comment type="caution">
    <text evidence="3">The sequence shown here is derived from an EMBL/GenBank/DDBJ whole genome shotgun (WGS) entry which is preliminary data.</text>
</comment>
<feature type="domain" description="DUF6438" evidence="2">
    <location>
        <begin position="28"/>
        <end position="142"/>
    </location>
</feature>
<dbReference type="PROSITE" id="PS51257">
    <property type="entry name" value="PROKAR_LIPOPROTEIN"/>
    <property type="match status" value="1"/>
</dbReference>
<keyword evidence="4" id="KW-1185">Reference proteome</keyword>
<organism evidence="3 4">
    <name type="scientific">Sphingomicrobium sediminis</name>
    <dbReference type="NCBI Taxonomy" id="2950949"/>
    <lineage>
        <taxon>Bacteria</taxon>
        <taxon>Pseudomonadati</taxon>
        <taxon>Pseudomonadota</taxon>
        <taxon>Alphaproteobacteria</taxon>
        <taxon>Sphingomonadales</taxon>
        <taxon>Sphingomonadaceae</taxon>
        <taxon>Sphingomicrobium</taxon>
    </lineage>
</organism>
<evidence type="ECO:0000256" key="1">
    <source>
        <dbReference type="SAM" id="SignalP"/>
    </source>
</evidence>
<dbReference type="AlphaFoldDB" id="A0A9X2EFT2"/>
<dbReference type="InterPro" id="IPR045497">
    <property type="entry name" value="DUF6438"/>
</dbReference>
<feature type="chain" id="PRO_5040744194" evidence="1">
    <location>
        <begin position="22"/>
        <end position="155"/>
    </location>
</feature>
<evidence type="ECO:0000313" key="3">
    <source>
        <dbReference type="EMBL" id="MCM8557178.1"/>
    </source>
</evidence>
<gene>
    <name evidence="3" type="ORF">NDO55_05015</name>
</gene>
<name>A0A9X2EFT2_9SPHN</name>
<accession>A0A9X2EFT2</accession>
<dbReference type="Pfam" id="PF20033">
    <property type="entry name" value="DUF6438"/>
    <property type="match status" value="1"/>
</dbReference>
<keyword evidence="1" id="KW-0732">Signal</keyword>
<dbReference type="RefSeq" id="WP_252113015.1">
    <property type="nucleotide sequence ID" value="NZ_JAMSHT010000001.1"/>
</dbReference>
<evidence type="ECO:0000313" key="4">
    <source>
        <dbReference type="Proteomes" id="UP001155128"/>
    </source>
</evidence>
<proteinExistence type="predicted"/>